<dbReference type="Pfam" id="PF07238">
    <property type="entry name" value="PilZ"/>
    <property type="match status" value="1"/>
</dbReference>
<dbReference type="Proteomes" id="UP000282289">
    <property type="component" value="Unassembled WGS sequence"/>
</dbReference>
<dbReference type="EMBL" id="RBQT01000131">
    <property type="protein sequence ID" value="RMP76427.1"/>
    <property type="molecule type" value="Genomic_DNA"/>
</dbReference>
<feature type="domain" description="PilZ" evidence="2">
    <location>
        <begin position="26"/>
        <end position="121"/>
    </location>
</feature>
<proteinExistence type="predicted"/>
<evidence type="ECO:0000256" key="1">
    <source>
        <dbReference type="SAM" id="MobiDB-lite"/>
    </source>
</evidence>
<evidence type="ECO:0000313" key="3">
    <source>
        <dbReference type="EMBL" id="RMP76427.1"/>
    </source>
</evidence>
<reference evidence="3 4" key="1">
    <citation type="submission" date="2018-08" db="EMBL/GenBank/DDBJ databases">
        <title>Recombination of ecologically and evolutionarily significant loci maintains genetic cohesion in the Pseudomonas syringae species complex.</title>
        <authorList>
            <person name="Dillon M."/>
            <person name="Thakur S."/>
            <person name="Almeida R.N.D."/>
            <person name="Weir B.S."/>
            <person name="Guttman D.S."/>
        </authorList>
    </citation>
    <scope>NUCLEOTIDE SEQUENCE [LARGE SCALE GENOMIC DNA]</scope>
    <source>
        <strain evidence="3 4">ICMP 19589</strain>
    </source>
</reference>
<dbReference type="InterPro" id="IPR009875">
    <property type="entry name" value="PilZ_domain"/>
</dbReference>
<evidence type="ECO:0000313" key="4">
    <source>
        <dbReference type="Proteomes" id="UP000282289"/>
    </source>
</evidence>
<dbReference type="SUPFAM" id="SSF141371">
    <property type="entry name" value="PilZ domain-like"/>
    <property type="match status" value="1"/>
</dbReference>
<protein>
    <recommendedName>
        <fullName evidence="2">PilZ domain-containing protein</fullName>
    </recommendedName>
</protein>
<accession>A0A7Z6XVE8</accession>
<dbReference type="PIRSF" id="PIRSF028141">
    <property type="entry name" value="C-di-GMP_BP_PA4608"/>
    <property type="match status" value="1"/>
</dbReference>
<sequence length="143" mass="16123">MPAAPPAAPPVAVNKRVHSMTDSPEDRRRFKRIAFDAKTDLKQGDQTWKVQLVDISLKGLLIERPDPWKGDQAQLFEVDIILSNEANVKMDVKITHDNNRQLGFVCRHIGLESISHLKRLVVLNLGDPEELDRELAALIELQG</sequence>
<evidence type="ECO:0000259" key="2">
    <source>
        <dbReference type="Pfam" id="PF07238"/>
    </source>
</evidence>
<dbReference type="Gene3D" id="2.40.10.220">
    <property type="entry name" value="predicted glycosyltransferase like domains"/>
    <property type="match status" value="1"/>
</dbReference>
<gene>
    <name evidence="3" type="ORF">ALQ15_116063</name>
</gene>
<dbReference type="AlphaFoldDB" id="A0A7Z6XVE8"/>
<dbReference type="GO" id="GO:0035438">
    <property type="term" value="F:cyclic-di-GMP binding"/>
    <property type="evidence" value="ECO:0007669"/>
    <property type="project" value="InterPro"/>
</dbReference>
<organism evidence="3 4">
    <name type="scientific">Pseudomonas syringae pv. actinidiae</name>
    <dbReference type="NCBI Taxonomy" id="103796"/>
    <lineage>
        <taxon>Bacteria</taxon>
        <taxon>Pseudomonadati</taxon>
        <taxon>Pseudomonadota</taxon>
        <taxon>Gammaproteobacteria</taxon>
        <taxon>Pseudomonadales</taxon>
        <taxon>Pseudomonadaceae</taxon>
        <taxon>Pseudomonas</taxon>
        <taxon>Pseudomonas syringae</taxon>
    </lineage>
</organism>
<name>A0A7Z6XVE8_PSESF</name>
<comment type="caution">
    <text evidence="3">The sequence shown here is derived from an EMBL/GenBank/DDBJ whole genome shotgun (WGS) entry which is preliminary data.</text>
</comment>
<feature type="region of interest" description="Disordered" evidence="1">
    <location>
        <begin position="1"/>
        <end position="25"/>
    </location>
</feature>
<dbReference type="InterPro" id="IPR027021">
    <property type="entry name" value="C-di-GMP_BP_PA4608"/>
</dbReference>